<dbReference type="InterPro" id="IPR011333">
    <property type="entry name" value="SKP1/BTB/POZ_sf"/>
</dbReference>
<evidence type="ECO:0000259" key="4">
    <source>
        <dbReference type="PROSITE" id="PS50097"/>
    </source>
</evidence>
<sequence>MDRGTESKEFVDLLLACRSGDLDRVDQLVSLGINVDRWDNSPLILASLCGHEDVVRFLLERGAVCDRDTFEGERCVYGALNDSIRDLLLSYDITKAVDVTQPFAAHISSLVPEAKVVTADILVNGEKLHKFMLSARGVLKNISLVESIPSITTKIVNYVYQKPQTGFERINLEELLSVAVSLDLTDFAEMVREYRAATTPISRSKVMRNFQLEMSRLALKDMSQFTEDQIFAHALVKDTPELSVQEKLDMMTGKCFPDVILTVPHKDGGHWFVPSHRAILVRSEYFETMFRSNFSEASIFNDLVSENGIIDRNRLIEDPDLIPVIPVTAASNSNLLRILIEFLYYDNSTFVYFESLDVLSMADALLIDRLKNMASVVLSSDGDNPRIPVYDILRAGWDTRINRLETYAARVIANRLEEYINEPDFEDVVLESAERIENRHDTDTIDLIDDIRFYLTKKFHITNYEGYDVFFKDVVKDDPALYRDYTEQLAWIDDLLARLGLDA</sequence>
<dbReference type="SUPFAM" id="SSF48403">
    <property type="entry name" value="Ankyrin repeat"/>
    <property type="match status" value="1"/>
</dbReference>
<dbReference type="InterPro" id="IPR036770">
    <property type="entry name" value="Ankyrin_rpt-contain_sf"/>
</dbReference>
<evidence type="ECO:0000313" key="6">
    <source>
        <dbReference type="Proteomes" id="UP000019384"/>
    </source>
</evidence>
<reference evidence="5" key="1">
    <citation type="submission" date="2013-12" db="EMBL/GenBank/DDBJ databases">
        <authorList>
            <person name="Genoscope - CEA"/>
        </authorList>
    </citation>
    <scope>NUCLEOTIDE SEQUENCE</scope>
    <source>
        <strain evidence="5">CBS 1993</strain>
    </source>
</reference>
<dbReference type="OrthoDB" id="684045at2759"/>
<dbReference type="STRING" id="1382522.W6MVS7"/>
<dbReference type="Gene3D" id="1.25.40.20">
    <property type="entry name" value="Ankyrin repeat-containing domain"/>
    <property type="match status" value="1"/>
</dbReference>
<dbReference type="InterPro" id="IPR000210">
    <property type="entry name" value="BTB/POZ_dom"/>
</dbReference>
<keyword evidence="1" id="KW-0677">Repeat</keyword>
<dbReference type="HOGENOM" id="CLU_022885_2_0_1"/>
<dbReference type="SMART" id="SM00248">
    <property type="entry name" value="ANK"/>
    <property type="match status" value="2"/>
</dbReference>
<dbReference type="Proteomes" id="UP000019384">
    <property type="component" value="Unassembled WGS sequence"/>
</dbReference>
<dbReference type="PROSITE" id="PS50088">
    <property type="entry name" value="ANK_REPEAT"/>
    <property type="match status" value="1"/>
</dbReference>
<dbReference type="GeneID" id="34519866"/>
<feature type="repeat" description="ANK" evidence="3">
    <location>
        <begin position="38"/>
        <end position="63"/>
    </location>
</feature>
<organism evidence="5 6">
    <name type="scientific">Kuraishia capsulata CBS 1993</name>
    <dbReference type="NCBI Taxonomy" id="1382522"/>
    <lineage>
        <taxon>Eukaryota</taxon>
        <taxon>Fungi</taxon>
        <taxon>Dikarya</taxon>
        <taxon>Ascomycota</taxon>
        <taxon>Saccharomycotina</taxon>
        <taxon>Pichiomycetes</taxon>
        <taxon>Pichiales</taxon>
        <taxon>Pichiaceae</taxon>
        <taxon>Kuraishia</taxon>
    </lineage>
</organism>
<accession>W6MVS7</accession>
<evidence type="ECO:0000256" key="2">
    <source>
        <dbReference type="ARBA" id="ARBA00023043"/>
    </source>
</evidence>
<dbReference type="Pfam" id="PF12796">
    <property type="entry name" value="Ank_2"/>
    <property type="match status" value="1"/>
</dbReference>
<name>W6MVS7_9ASCO</name>
<evidence type="ECO:0000256" key="1">
    <source>
        <dbReference type="ARBA" id="ARBA00022737"/>
    </source>
</evidence>
<dbReference type="InterPro" id="IPR044515">
    <property type="entry name" value="ABTB1"/>
</dbReference>
<evidence type="ECO:0000313" key="5">
    <source>
        <dbReference type="EMBL" id="CDK26475.1"/>
    </source>
</evidence>
<dbReference type="EMBL" id="HG793127">
    <property type="protein sequence ID" value="CDK26475.1"/>
    <property type="molecule type" value="Genomic_DNA"/>
</dbReference>
<dbReference type="InterPro" id="IPR002110">
    <property type="entry name" value="Ankyrin_rpt"/>
</dbReference>
<dbReference type="GO" id="GO:0000151">
    <property type="term" value="C:ubiquitin ligase complex"/>
    <property type="evidence" value="ECO:0007669"/>
    <property type="project" value="TreeGrafter"/>
</dbReference>
<keyword evidence="6" id="KW-1185">Reference proteome</keyword>
<dbReference type="Gene3D" id="3.30.710.10">
    <property type="entry name" value="Potassium Channel Kv1.1, Chain A"/>
    <property type="match status" value="1"/>
</dbReference>
<feature type="domain" description="BTB" evidence="4">
    <location>
        <begin position="257"/>
        <end position="352"/>
    </location>
</feature>
<reference evidence="5" key="2">
    <citation type="submission" date="2014-02" db="EMBL/GenBank/DDBJ databases">
        <title>Complete DNA sequence of /Kuraishia capsulata/ illustrates novel genomic features among budding yeasts (/Saccharomycotina/).</title>
        <authorList>
            <person name="Morales L."/>
            <person name="Noel B."/>
            <person name="Porcel B."/>
            <person name="Marcet-Houben M."/>
            <person name="Hullo M-F."/>
            <person name="Sacerdot C."/>
            <person name="Tekaia F."/>
            <person name="Leh-Louis V."/>
            <person name="Despons L."/>
            <person name="Khanna V."/>
            <person name="Aury J-M."/>
            <person name="Barbe V."/>
            <person name="Couloux A."/>
            <person name="Labadie K."/>
            <person name="Pelletier E."/>
            <person name="Souciet J-L."/>
            <person name="Boekhout T."/>
            <person name="Gabaldon T."/>
            <person name="Wincker P."/>
            <person name="Dujon B."/>
        </authorList>
    </citation>
    <scope>NUCLEOTIDE SEQUENCE</scope>
    <source>
        <strain evidence="5">CBS 1993</strain>
    </source>
</reference>
<keyword evidence="2 3" id="KW-0040">ANK repeat</keyword>
<evidence type="ECO:0000256" key="3">
    <source>
        <dbReference type="PROSITE-ProRule" id="PRU00023"/>
    </source>
</evidence>
<proteinExistence type="predicted"/>
<gene>
    <name evidence="5" type="ORF">KUCA_T00002447001</name>
</gene>
<dbReference type="PROSITE" id="PS50297">
    <property type="entry name" value="ANK_REP_REGION"/>
    <property type="match status" value="1"/>
</dbReference>
<dbReference type="AlphaFoldDB" id="W6MVS7"/>
<dbReference type="PROSITE" id="PS50097">
    <property type="entry name" value="BTB"/>
    <property type="match status" value="1"/>
</dbReference>
<dbReference type="PANTHER" id="PTHR46231:SF1">
    <property type="entry name" value="ANKYRIN REPEAT AND BTB_POZ DOMAIN-CONTAINING PROTEIN 1"/>
    <property type="match status" value="1"/>
</dbReference>
<dbReference type="RefSeq" id="XP_022458478.1">
    <property type="nucleotide sequence ID" value="XM_022602700.1"/>
</dbReference>
<dbReference type="SUPFAM" id="SSF54695">
    <property type="entry name" value="POZ domain"/>
    <property type="match status" value="1"/>
</dbReference>
<dbReference type="GO" id="GO:0005737">
    <property type="term" value="C:cytoplasm"/>
    <property type="evidence" value="ECO:0007669"/>
    <property type="project" value="TreeGrafter"/>
</dbReference>
<dbReference type="PANTHER" id="PTHR46231">
    <property type="entry name" value="ANKYRIN REPEAT AND BTB/POZ DOMAIN-CONTAINING PROTEIN 1"/>
    <property type="match status" value="1"/>
</dbReference>
<protein>
    <recommendedName>
        <fullName evidence="4">BTB domain-containing protein</fullName>
    </recommendedName>
</protein>